<proteinExistence type="inferred from homology"/>
<dbReference type="AlphaFoldDB" id="A0AAD4F7M8"/>
<evidence type="ECO:0000256" key="3">
    <source>
        <dbReference type="ARBA" id="ARBA00022723"/>
    </source>
</evidence>
<dbReference type="InterPro" id="IPR014436">
    <property type="entry name" value="Extradiol_dOase_DODA"/>
</dbReference>
<evidence type="ECO:0000256" key="4">
    <source>
        <dbReference type="ARBA" id="ARBA00022833"/>
    </source>
</evidence>
<dbReference type="SUPFAM" id="SSF53213">
    <property type="entry name" value="LigB-like"/>
    <property type="match status" value="1"/>
</dbReference>
<dbReference type="PIRSF" id="PIRSF006157">
    <property type="entry name" value="Doxgns_DODA"/>
    <property type="match status" value="1"/>
</dbReference>
<dbReference type="PANTHER" id="PTHR30096:SF0">
    <property type="entry name" value="4,5-DOPA DIOXYGENASE EXTRADIOL-LIKE PROTEIN"/>
    <property type="match status" value="1"/>
</dbReference>
<feature type="domain" description="Extradiol ring-cleavage dioxygenase class III enzyme subunit B" evidence="6">
    <location>
        <begin position="29"/>
        <end position="268"/>
    </location>
</feature>
<evidence type="ECO:0000313" key="7">
    <source>
        <dbReference type="EMBL" id="KAG7294140.1"/>
    </source>
</evidence>
<gene>
    <name evidence="7" type="ORF">NEMBOFW57_004208</name>
</gene>
<protein>
    <recommendedName>
        <fullName evidence="6">Extradiol ring-cleavage dioxygenase class III enzyme subunit B domain-containing protein</fullName>
    </recommendedName>
</protein>
<reference evidence="7" key="1">
    <citation type="submission" date="2023-02" db="EMBL/GenBank/DDBJ databases">
        <authorList>
            <person name="Palmer J.M."/>
        </authorList>
    </citation>
    <scope>NUCLEOTIDE SEQUENCE</scope>
    <source>
        <strain evidence="7">FW57</strain>
    </source>
</reference>
<dbReference type="Proteomes" id="UP001197093">
    <property type="component" value="Unassembled WGS sequence"/>
</dbReference>
<comment type="cofactor">
    <cofactor evidence="1">
        <name>Zn(2+)</name>
        <dbReference type="ChEBI" id="CHEBI:29105"/>
    </cofactor>
</comment>
<accession>A0AAD4F7M8</accession>
<evidence type="ECO:0000259" key="6">
    <source>
        <dbReference type="Pfam" id="PF02900"/>
    </source>
</evidence>
<dbReference type="InterPro" id="IPR004183">
    <property type="entry name" value="Xdiol_dOase_suB"/>
</dbReference>
<dbReference type="GO" id="GO:0016702">
    <property type="term" value="F:oxidoreductase activity, acting on single donors with incorporation of molecular oxygen, incorporation of two atoms of oxygen"/>
    <property type="evidence" value="ECO:0007669"/>
    <property type="project" value="UniProtKB-ARBA"/>
</dbReference>
<comment type="similarity">
    <text evidence="2">Belongs to the DODA-type extradiol aromatic ring-opening dioxygenase family.</text>
</comment>
<dbReference type="CDD" id="cd07363">
    <property type="entry name" value="45_DOPA_Dioxygenase"/>
    <property type="match status" value="1"/>
</dbReference>
<evidence type="ECO:0000256" key="2">
    <source>
        <dbReference type="ARBA" id="ARBA00007581"/>
    </source>
</evidence>
<organism evidence="7 8">
    <name type="scientific">Staphylotrichum longicolle</name>
    <dbReference type="NCBI Taxonomy" id="669026"/>
    <lineage>
        <taxon>Eukaryota</taxon>
        <taxon>Fungi</taxon>
        <taxon>Dikarya</taxon>
        <taxon>Ascomycota</taxon>
        <taxon>Pezizomycotina</taxon>
        <taxon>Sordariomycetes</taxon>
        <taxon>Sordariomycetidae</taxon>
        <taxon>Sordariales</taxon>
        <taxon>Chaetomiaceae</taxon>
        <taxon>Staphylotrichum</taxon>
    </lineage>
</organism>
<evidence type="ECO:0000256" key="1">
    <source>
        <dbReference type="ARBA" id="ARBA00001947"/>
    </source>
</evidence>
<keyword evidence="3" id="KW-0479">Metal-binding</keyword>
<dbReference type="PANTHER" id="PTHR30096">
    <property type="entry name" value="4,5-DOPA DIOXYGENASE EXTRADIOL-LIKE PROTEIN"/>
    <property type="match status" value="1"/>
</dbReference>
<keyword evidence="8" id="KW-1185">Reference proteome</keyword>
<evidence type="ECO:0000313" key="8">
    <source>
        <dbReference type="Proteomes" id="UP001197093"/>
    </source>
</evidence>
<name>A0AAD4F7M8_9PEZI</name>
<dbReference type="GO" id="GO:0008198">
    <property type="term" value="F:ferrous iron binding"/>
    <property type="evidence" value="ECO:0007669"/>
    <property type="project" value="InterPro"/>
</dbReference>
<evidence type="ECO:0000256" key="5">
    <source>
        <dbReference type="ARBA" id="ARBA00023002"/>
    </source>
</evidence>
<dbReference type="GO" id="GO:0008270">
    <property type="term" value="F:zinc ion binding"/>
    <property type="evidence" value="ECO:0007669"/>
    <property type="project" value="InterPro"/>
</dbReference>
<dbReference type="Gene3D" id="3.40.830.10">
    <property type="entry name" value="LigB-like"/>
    <property type="match status" value="1"/>
</dbReference>
<dbReference type="EMBL" id="JAHCVI010000001">
    <property type="protein sequence ID" value="KAG7294140.1"/>
    <property type="molecule type" value="Genomic_DNA"/>
</dbReference>
<keyword evidence="5" id="KW-0560">Oxidoreductase</keyword>
<sequence length="283" mass="31076">MATVAQKRAPSLFVSHGGGPFAALEFDHHKGMVELCKNSRSVFDGVKGIIVFTAHWETDTPRISHGPNPGVWYDYINDPFAKQLPEDAWNIPYPAKGDVQLAEAVRAKFEEHGLNPVLDDERGWDHGVWVPLKLLRPEADLPIVQVSIPNTRDEGTEAAFKWGAALESLRDQGYMIMGSGSSYHNFGAVIKGVIGVEAAPEIPSNRPFENAMKEAATTADPAGKWAKVANWRRDFPGNEAVQPVGKSEHFLPFLICLGAGGGDVGPLVGEWTLFSTIMSFWRW</sequence>
<comment type="caution">
    <text evidence="7">The sequence shown here is derived from an EMBL/GenBank/DDBJ whole genome shotgun (WGS) entry which is preliminary data.</text>
</comment>
<dbReference type="Pfam" id="PF02900">
    <property type="entry name" value="LigB"/>
    <property type="match status" value="1"/>
</dbReference>
<keyword evidence="4" id="KW-0862">Zinc</keyword>